<dbReference type="OrthoDB" id="8558741at2"/>
<keyword evidence="4" id="KW-1185">Reference proteome</keyword>
<dbReference type="GO" id="GO:0005886">
    <property type="term" value="C:plasma membrane"/>
    <property type="evidence" value="ECO:0007669"/>
    <property type="project" value="TreeGrafter"/>
</dbReference>
<dbReference type="Gene3D" id="1.10.287.470">
    <property type="entry name" value="Helix hairpin bin"/>
    <property type="match status" value="2"/>
</dbReference>
<dbReference type="EMBL" id="AP013068">
    <property type="protein sequence ID" value="BAN49904.1"/>
    <property type="molecule type" value="Genomic_DNA"/>
</dbReference>
<evidence type="ECO:0000313" key="3">
    <source>
        <dbReference type="EMBL" id="BAN49904.1"/>
    </source>
</evidence>
<dbReference type="SUPFAM" id="SSF111369">
    <property type="entry name" value="HlyD-like secretion proteins"/>
    <property type="match status" value="2"/>
</dbReference>
<sequence length="317" mass="34438">MKRLLPCLLVLALLAGCEDRAGQTLLGTLEWDRVGLPAEASETILSWRVAEGDRVDAGQLLLELDPRRVDARLKEAEGDVGQAQARLAELSNGARSETVDAARATLSRNRAELTDAERNFQRIESLYQRRQVAIAELDRARAARDQSRATVSNADAQLRELTNGTRPEQIEQASAQLQAAQGRLAQLKVDREHLSLRAPRAGRVDALPFKPGDQPPLNAELVSLLVGDAPYARVYVPASVRPNIAIGDELKVTVEGVADPFTARVRSIASESSFTPYFALTGADASRLVYRAELVLEGEAARQLPAGLPVQAQRVAQ</sequence>
<feature type="coiled-coil region" evidence="1">
    <location>
        <begin position="170"/>
        <end position="197"/>
    </location>
</feature>
<reference evidence="3 4" key="1">
    <citation type="journal article" date="2013" name="Genome Announc.">
        <title>Complete Genome Sequence of the Carbazole Degrader Pseudomonas resinovorans Strain CA10 (NBRC 106553).</title>
        <authorList>
            <person name="Shintani M."/>
            <person name="Hosoyama A."/>
            <person name="Ohji S."/>
            <person name="Tsuchikane K."/>
            <person name="Takarada H."/>
            <person name="Yamazoe A."/>
            <person name="Fujita N."/>
            <person name="Nojiri H."/>
        </authorList>
    </citation>
    <scope>NUCLEOTIDE SEQUENCE [LARGE SCALE GENOMIC DNA]</scope>
    <source>
        <strain evidence="3 4">NBRC 106553</strain>
    </source>
</reference>
<organism evidence="3 4">
    <name type="scientific">Metapseudomonas resinovorans NBRC 106553</name>
    <dbReference type="NCBI Taxonomy" id="1245471"/>
    <lineage>
        <taxon>Bacteria</taxon>
        <taxon>Pseudomonadati</taxon>
        <taxon>Pseudomonadota</taxon>
        <taxon>Gammaproteobacteria</taxon>
        <taxon>Pseudomonadales</taxon>
        <taxon>Pseudomonadaceae</taxon>
        <taxon>Metapseudomonas</taxon>
    </lineage>
</organism>
<dbReference type="PANTHER" id="PTHR30438:SF2">
    <property type="entry name" value="MEMBRANE PROTEIN"/>
    <property type="match status" value="1"/>
</dbReference>
<dbReference type="eggNOG" id="COG1566">
    <property type="taxonomic scope" value="Bacteria"/>
</dbReference>
<gene>
    <name evidence="3" type="ORF">PCA10_41720</name>
</gene>
<evidence type="ECO:0000256" key="1">
    <source>
        <dbReference type="SAM" id="Coils"/>
    </source>
</evidence>
<dbReference type="PATRIC" id="fig|1245471.3.peg.4221"/>
<dbReference type="KEGG" id="pre:PCA10_41720"/>
<evidence type="ECO:0000259" key="2">
    <source>
        <dbReference type="Pfam" id="PF25881"/>
    </source>
</evidence>
<dbReference type="Gene3D" id="2.40.50.100">
    <property type="match status" value="1"/>
</dbReference>
<protein>
    <submittedName>
        <fullName evidence="3">Putative membrane fusion protein</fullName>
    </submittedName>
</protein>
<name>S6BKU5_METRE</name>
<evidence type="ECO:0000313" key="4">
    <source>
        <dbReference type="Proteomes" id="UP000015503"/>
    </source>
</evidence>
<dbReference type="Pfam" id="PF25881">
    <property type="entry name" value="HH_YBHG"/>
    <property type="match status" value="1"/>
</dbReference>
<dbReference type="RefSeq" id="WP_016494038.1">
    <property type="nucleotide sequence ID" value="NC_021499.1"/>
</dbReference>
<dbReference type="AlphaFoldDB" id="S6BKU5"/>
<dbReference type="STRING" id="1245471.PCA10_41720"/>
<proteinExistence type="predicted"/>
<dbReference type="InterPro" id="IPR059052">
    <property type="entry name" value="HH_YbhG-like"/>
</dbReference>
<keyword evidence="1" id="KW-0175">Coiled coil</keyword>
<dbReference type="PROSITE" id="PS51257">
    <property type="entry name" value="PROKAR_LIPOPROTEIN"/>
    <property type="match status" value="1"/>
</dbReference>
<dbReference type="PANTHER" id="PTHR30438">
    <property type="entry name" value="36 KDA ANTIGEN-RELATED"/>
    <property type="match status" value="1"/>
</dbReference>
<feature type="coiled-coil region" evidence="1">
    <location>
        <begin position="73"/>
        <end position="143"/>
    </location>
</feature>
<feature type="domain" description="YbhG-like alpha-helical hairpin" evidence="2">
    <location>
        <begin position="65"/>
        <end position="189"/>
    </location>
</feature>
<accession>S6BKU5</accession>
<dbReference type="HOGENOM" id="CLU_018816_6_5_6"/>
<dbReference type="Proteomes" id="UP000015503">
    <property type="component" value="Chromosome"/>
</dbReference>